<name>A0A0A9FT50_ARUDO</name>
<dbReference type="EMBL" id="GBRH01181871">
    <property type="protein sequence ID" value="JAE16025.1"/>
    <property type="molecule type" value="Transcribed_RNA"/>
</dbReference>
<sequence>MATSAVWSLVVTVRLFRSSTLHAYGNQKFLITFQLVYVDDTSPFSFKQIK</sequence>
<reference evidence="1" key="2">
    <citation type="journal article" date="2015" name="Data Brief">
        <title>Shoot transcriptome of the giant reed, Arundo donax.</title>
        <authorList>
            <person name="Barrero R.A."/>
            <person name="Guerrero F.D."/>
            <person name="Moolhuijzen P."/>
            <person name="Goolsby J.A."/>
            <person name="Tidwell J."/>
            <person name="Bellgard S.E."/>
            <person name="Bellgard M.I."/>
        </authorList>
    </citation>
    <scope>NUCLEOTIDE SEQUENCE</scope>
    <source>
        <tissue evidence="1">Shoot tissue taken approximately 20 cm above the soil surface</tissue>
    </source>
</reference>
<organism evidence="1">
    <name type="scientific">Arundo donax</name>
    <name type="common">Giant reed</name>
    <name type="synonym">Donax arundinaceus</name>
    <dbReference type="NCBI Taxonomy" id="35708"/>
    <lineage>
        <taxon>Eukaryota</taxon>
        <taxon>Viridiplantae</taxon>
        <taxon>Streptophyta</taxon>
        <taxon>Embryophyta</taxon>
        <taxon>Tracheophyta</taxon>
        <taxon>Spermatophyta</taxon>
        <taxon>Magnoliopsida</taxon>
        <taxon>Liliopsida</taxon>
        <taxon>Poales</taxon>
        <taxon>Poaceae</taxon>
        <taxon>PACMAD clade</taxon>
        <taxon>Arundinoideae</taxon>
        <taxon>Arundineae</taxon>
        <taxon>Arundo</taxon>
    </lineage>
</organism>
<dbReference type="AlphaFoldDB" id="A0A0A9FT50"/>
<accession>A0A0A9FT50</accession>
<protein>
    <submittedName>
        <fullName evidence="1">Uncharacterized protein</fullName>
    </submittedName>
</protein>
<proteinExistence type="predicted"/>
<evidence type="ECO:0000313" key="1">
    <source>
        <dbReference type="EMBL" id="JAE16025.1"/>
    </source>
</evidence>
<reference evidence="1" key="1">
    <citation type="submission" date="2014-09" db="EMBL/GenBank/DDBJ databases">
        <authorList>
            <person name="Magalhaes I.L.F."/>
            <person name="Oliveira U."/>
            <person name="Santos F.R."/>
            <person name="Vidigal T.H.D.A."/>
            <person name="Brescovit A.D."/>
            <person name="Santos A.J."/>
        </authorList>
    </citation>
    <scope>NUCLEOTIDE SEQUENCE</scope>
    <source>
        <tissue evidence="1">Shoot tissue taken approximately 20 cm above the soil surface</tissue>
    </source>
</reference>